<protein>
    <submittedName>
        <fullName evidence="2">Uncharacterized protein LOC117644728</fullName>
    </submittedName>
</protein>
<dbReference type="OrthoDB" id="2386367at2759"/>
<name>A0A6P8YK33_THRPL</name>
<evidence type="ECO:0000313" key="1">
    <source>
        <dbReference type="Proteomes" id="UP000515158"/>
    </source>
</evidence>
<sequence length="570" mass="62410">MGNTGCGKSTLTKHLSRHDEDMKAVLDGADFLINGSRIGSSIASVTQVPDLMTNKKDGIHYFDCPGFEDTRGSCVEVSTTYYMKDIVRHARRVKVLLLTPHFAVQRGQDRSDLLMMLKNAAQIFRNVAAVKDSLALVVTKVSGYVQVGDEWEPTPEDDVKAATADFLREDVLPFLKNIARSGEDRDLYSRAAEIINVLITKENGAYTRLGVFRSPDEEGSLRELDLMERGRDSLLELVKHNIKYSRVQPADFGFAVSDRTKVFAYKRARELSSEIVSKLSALGAAIQAGRTREARVAADVPAREARFTEAAQRVRGVAAHLKQSAGVQEFCGRVVDQMVQPEERSRAVEVAATCQQLDVLQVVGDKPLVDAATLGVQWVQPVQDAAAVLEAHRDWQRFLVAIHDRLNKYDALQPRKANVRHPPVGAHNAHHFELEVVKLGVATDLKSPFANLTELNALLEMASQGPSFECLPGGRVVVRGESVLLSEAAAAARTTCPGSMPLRVLEVYATYTVFVDVDVTLPGVHLVVVAPRLEAVGHPTVSLDGLPENLVAGQRQSFLGENISVHNSRG</sequence>
<reference evidence="2" key="1">
    <citation type="submission" date="2025-08" db="UniProtKB">
        <authorList>
            <consortium name="RefSeq"/>
        </authorList>
    </citation>
    <scope>IDENTIFICATION</scope>
    <source>
        <tissue evidence="2">Total insect</tissue>
    </source>
</reference>
<dbReference type="InParanoid" id="A0A6P8YK33"/>
<evidence type="ECO:0000313" key="2">
    <source>
        <dbReference type="RefSeq" id="XP_034240233.1"/>
    </source>
</evidence>
<organism evidence="2">
    <name type="scientific">Thrips palmi</name>
    <name type="common">Melon thrips</name>
    <dbReference type="NCBI Taxonomy" id="161013"/>
    <lineage>
        <taxon>Eukaryota</taxon>
        <taxon>Metazoa</taxon>
        <taxon>Ecdysozoa</taxon>
        <taxon>Arthropoda</taxon>
        <taxon>Hexapoda</taxon>
        <taxon>Insecta</taxon>
        <taxon>Pterygota</taxon>
        <taxon>Neoptera</taxon>
        <taxon>Paraneoptera</taxon>
        <taxon>Thysanoptera</taxon>
        <taxon>Terebrantia</taxon>
        <taxon>Thripoidea</taxon>
        <taxon>Thripidae</taxon>
        <taxon>Thrips</taxon>
    </lineage>
</organism>
<dbReference type="KEGG" id="tpal:117644728"/>
<accession>A0A6P8YK33</accession>
<dbReference type="SUPFAM" id="SSF52540">
    <property type="entry name" value="P-loop containing nucleoside triphosphate hydrolases"/>
    <property type="match status" value="1"/>
</dbReference>
<gene>
    <name evidence="2" type="primary">LOC117644728</name>
</gene>
<dbReference type="AlphaFoldDB" id="A0A6P8YK33"/>
<dbReference type="Proteomes" id="UP000515158">
    <property type="component" value="Unplaced"/>
</dbReference>
<proteinExistence type="predicted"/>
<dbReference type="Gene3D" id="3.40.50.300">
    <property type="entry name" value="P-loop containing nucleotide triphosphate hydrolases"/>
    <property type="match status" value="1"/>
</dbReference>
<dbReference type="CDD" id="cd00882">
    <property type="entry name" value="Ras_like_GTPase"/>
    <property type="match status" value="1"/>
</dbReference>
<keyword evidence="1" id="KW-1185">Reference proteome</keyword>
<dbReference type="RefSeq" id="XP_034240233.1">
    <property type="nucleotide sequence ID" value="XM_034384342.1"/>
</dbReference>
<dbReference type="InterPro" id="IPR027417">
    <property type="entry name" value="P-loop_NTPase"/>
</dbReference>
<dbReference type="GeneID" id="117644728"/>